<dbReference type="PANTHER" id="PTHR43156:SF2">
    <property type="entry name" value="STAGE II SPORULATION PROTEIN E"/>
    <property type="match status" value="1"/>
</dbReference>
<dbReference type="InterPro" id="IPR036890">
    <property type="entry name" value="HATPase_C_sf"/>
</dbReference>
<gene>
    <name evidence="5" type="ORF">GCM10011583_66530</name>
</gene>
<evidence type="ECO:0000259" key="3">
    <source>
        <dbReference type="SMART" id="SM00065"/>
    </source>
</evidence>
<feature type="compositionally biased region" description="Basic and acidic residues" evidence="2">
    <location>
        <begin position="294"/>
        <end position="316"/>
    </location>
</feature>
<dbReference type="CDD" id="cd16936">
    <property type="entry name" value="HATPase_RsbW-like"/>
    <property type="match status" value="1"/>
</dbReference>
<dbReference type="SUPFAM" id="SSF55781">
    <property type="entry name" value="GAF domain-like"/>
    <property type="match status" value="2"/>
</dbReference>
<evidence type="ECO:0000313" key="5">
    <source>
        <dbReference type="EMBL" id="GGK25208.1"/>
    </source>
</evidence>
<feature type="domain" description="GAF" evidence="3">
    <location>
        <begin position="26"/>
        <end position="171"/>
    </location>
</feature>
<dbReference type="Gene3D" id="3.30.565.10">
    <property type="entry name" value="Histidine kinase-like ATPase, C-terminal domain"/>
    <property type="match status" value="1"/>
</dbReference>
<dbReference type="Gene3D" id="3.30.450.40">
    <property type="match status" value="1"/>
</dbReference>
<name>A0ABQ2EUA9_9ACTN</name>
<dbReference type="PANTHER" id="PTHR43156">
    <property type="entry name" value="STAGE II SPORULATION PROTEIN E-RELATED"/>
    <property type="match status" value="1"/>
</dbReference>
<accession>A0ABQ2EUA9</accession>
<reference evidence="6" key="1">
    <citation type="journal article" date="2019" name="Int. J. Syst. Evol. Microbiol.">
        <title>The Global Catalogue of Microorganisms (GCM) 10K type strain sequencing project: providing services to taxonomists for standard genome sequencing and annotation.</title>
        <authorList>
            <consortium name="The Broad Institute Genomics Platform"/>
            <consortium name="The Broad Institute Genome Sequencing Center for Infectious Disease"/>
            <person name="Wu L."/>
            <person name="Ma J."/>
        </authorList>
    </citation>
    <scope>NUCLEOTIDE SEQUENCE [LARGE SCALE GENOMIC DNA]</scope>
    <source>
        <strain evidence="6">CGMCC 4.7275</strain>
    </source>
</reference>
<sequence>MTTSSPAGRPDQAVRGRGVPDILGSDLTAPLVKAVREAVGRLDAVTAVVYLLSDHSDQLWAAMIGGSSLSIFALQGQIAVDAPSPSADALRSGTVVVRDSPKPGGADERYVQVFPYAVAAAPVAAAGHRFGTLEVLRPQTEAGYDAGDRAGLQETADRLGARLSALAASGTPVRSGSNPVLVPAFGDPPDTEVDPGWGVAGVPGSAGMSFMYPLGRLADAINRAATMDDVMAAAQVSVGAPFGADSLVIASVGEGRLWVGGHSGSSARLAQSLHGSSAYARRDVADAIQGRPHFPPDGDLRPAADKNSETSQDPDHPGAGPAAEVFLPLVGSEEIVGVFCLTFAGSRRFTPEEKAVLAMMAVVLGPAVQRVELGQKRKIIAESLQKSLLPRMLSEVSQLTTTARYRASAATSEVGGDWYDVIKLPDERVVLVVGDVEGHSMESAAVMGQLRSAVVAYATEGHRPATVIDRTSRLLGGLGTELLATCCVVLFDPDGGQAEVALAGHPAPLVRRPDGSIGTLTAPSNVPLGVEAPAPYRPREYRLQPESVLMLYTNGLTDGRAADPVAGASALLSAFGREAQTYLETLADHMVADLPGPDRRRDDAVLLLASYEGAGRAQPSRTGRLHIQRYDLQGVKSARRFVNSRLDAWGLAEMSDDLQLIISEVVTNAIIHAGSSVDVRLRAFADHVRLEVGDFDSNPPVPSPLTQRQEENSEAEHGRGLIIVEALARAWNTFPNGRGKTFWLELAIPGACGSRSGPAD</sequence>
<feature type="region of interest" description="Disordered" evidence="2">
    <location>
        <begin position="290"/>
        <end position="323"/>
    </location>
</feature>
<dbReference type="InterPro" id="IPR029016">
    <property type="entry name" value="GAF-like_dom_sf"/>
</dbReference>
<keyword evidence="1" id="KW-0378">Hydrolase</keyword>
<dbReference type="InterPro" id="IPR036457">
    <property type="entry name" value="PPM-type-like_dom_sf"/>
</dbReference>
<dbReference type="InterPro" id="IPR052016">
    <property type="entry name" value="Bact_Sigma-Reg"/>
</dbReference>
<dbReference type="SUPFAM" id="SSF81606">
    <property type="entry name" value="PP2C-like"/>
    <property type="match status" value="1"/>
</dbReference>
<evidence type="ECO:0000256" key="2">
    <source>
        <dbReference type="SAM" id="MobiDB-lite"/>
    </source>
</evidence>
<evidence type="ECO:0008006" key="7">
    <source>
        <dbReference type="Google" id="ProtNLM"/>
    </source>
</evidence>
<dbReference type="InterPro" id="IPR003018">
    <property type="entry name" value="GAF"/>
</dbReference>
<organism evidence="5 6">
    <name type="scientific">Streptomyces camponoticapitis</name>
    <dbReference type="NCBI Taxonomy" id="1616125"/>
    <lineage>
        <taxon>Bacteria</taxon>
        <taxon>Bacillati</taxon>
        <taxon>Actinomycetota</taxon>
        <taxon>Actinomycetes</taxon>
        <taxon>Kitasatosporales</taxon>
        <taxon>Streptomycetaceae</taxon>
        <taxon>Streptomyces</taxon>
    </lineage>
</organism>
<dbReference type="SMART" id="SM00065">
    <property type="entry name" value="GAF"/>
    <property type="match status" value="2"/>
</dbReference>
<dbReference type="EMBL" id="BMMV01000031">
    <property type="protein sequence ID" value="GGK25208.1"/>
    <property type="molecule type" value="Genomic_DNA"/>
</dbReference>
<dbReference type="Pfam" id="PF07228">
    <property type="entry name" value="SpoIIE"/>
    <property type="match status" value="1"/>
</dbReference>
<dbReference type="Pfam" id="PF13581">
    <property type="entry name" value="HATPase_c_2"/>
    <property type="match status" value="1"/>
</dbReference>
<dbReference type="InterPro" id="IPR001932">
    <property type="entry name" value="PPM-type_phosphatase-like_dom"/>
</dbReference>
<feature type="domain" description="PPM-type phosphatase" evidence="4">
    <location>
        <begin position="399"/>
        <end position="611"/>
    </location>
</feature>
<evidence type="ECO:0000313" key="6">
    <source>
        <dbReference type="Proteomes" id="UP000660265"/>
    </source>
</evidence>
<comment type="caution">
    <text evidence="5">The sequence shown here is derived from an EMBL/GenBank/DDBJ whole genome shotgun (WGS) entry which is preliminary data.</text>
</comment>
<evidence type="ECO:0000259" key="4">
    <source>
        <dbReference type="SMART" id="SM00331"/>
    </source>
</evidence>
<dbReference type="RefSeq" id="WP_229701337.1">
    <property type="nucleotide sequence ID" value="NZ_BMMV01000031.1"/>
</dbReference>
<feature type="domain" description="GAF" evidence="3">
    <location>
        <begin position="226"/>
        <end position="378"/>
    </location>
</feature>
<dbReference type="Proteomes" id="UP000660265">
    <property type="component" value="Unassembled WGS sequence"/>
</dbReference>
<proteinExistence type="predicted"/>
<dbReference type="Gene3D" id="3.60.40.10">
    <property type="entry name" value="PPM-type phosphatase domain"/>
    <property type="match status" value="1"/>
</dbReference>
<feature type="region of interest" description="Disordered" evidence="2">
    <location>
        <begin position="695"/>
        <end position="714"/>
    </location>
</feature>
<dbReference type="SUPFAM" id="SSF55874">
    <property type="entry name" value="ATPase domain of HSP90 chaperone/DNA topoisomerase II/histidine kinase"/>
    <property type="match status" value="1"/>
</dbReference>
<protein>
    <recommendedName>
        <fullName evidence="7">GAF domain-containing protein</fullName>
    </recommendedName>
</protein>
<keyword evidence="6" id="KW-1185">Reference proteome</keyword>
<dbReference type="SMART" id="SM00331">
    <property type="entry name" value="PP2C_SIG"/>
    <property type="match status" value="1"/>
</dbReference>
<dbReference type="InterPro" id="IPR003594">
    <property type="entry name" value="HATPase_dom"/>
</dbReference>
<evidence type="ECO:0000256" key="1">
    <source>
        <dbReference type="ARBA" id="ARBA00022801"/>
    </source>
</evidence>